<sequence>MAPRRRLAIALMALVVVLVVAAGAVLLRGAGPSAGGAEDDDARGSGAASSAGPADQAVQGTVLLVPGYGGSTSGLQVLAGALERAGRQVRVVSAAGDGTGDLAEQATAVQAAAQAALAGGAPSVDVVGYSAGGVVTRLWLAGDGADEPVRRVVTLGSPHQGTDLARFAAVNAPQDCPLACQQLEPGSSLLRSLPETPGDGVRWTSVWSAADQVVVPPADASSLRGAVDVELQQVCSASRVDHGGLVRDALAVGVVDAALDGPVLDAAPPATDCDALTSRGRQLLAGG</sequence>
<dbReference type="Proteomes" id="UP000321234">
    <property type="component" value="Unassembled WGS sequence"/>
</dbReference>
<gene>
    <name evidence="2" type="ORF">FMM08_04300</name>
</gene>
<accession>A0A5C8ZJW6</accession>
<organism evidence="2 3">
    <name type="scientific">Quadrisphaera setariae</name>
    <dbReference type="NCBI Taxonomy" id="2593304"/>
    <lineage>
        <taxon>Bacteria</taxon>
        <taxon>Bacillati</taxon>
        <taxon>Actinomycetota</taxon>
        <taxon>Actinomycetes</taxon>
        <taxon>Kineosporiales</taxon>
        <taxon>Kineosporiaceae</taxon>
        <taxon>Quadrisphaera</taxon>
    </lineage>
</organism>
<protein>
    <submittedName>
        <fullName evidence="2">Lipase</fullName>
    </submittedName>
</protein>
<dbReference type="SUPFAM" id="SSF53474">
    <property type="entry name" value="alpha/beta-Hydrolases"/>
    <property type="match status" value="1"/>
</dbReference>
<evidence type="ECO:0000313" key="2">
    <source>
        <dbReference type="EMBL" id="TXR57468.1"/>
    </source>
</evidence>
<dbReference type="InterPro" id="IPR029058">
    <property type="entry name" value="AB_hydrolase_fold"/>
</dbReference>
<feature type="region of interest" description="Disordered" evidence="1">
    <location>
        <begin position="34"/>
        <end position="53"/>
    </location>
</feature>
<evidence type="ECO:0000256" key="1">
    <source>
        <dbReference type="SAM" id="MobiDB-lite"/>
    </source>
</evidence>
<dbReference type="RefSeq" id="WP_147925109.1">
    <property type="nucleotide sequence ID" value="NZ_VKAC01000002.1"/>
</dbReference>
<feature type="compositionally biased region" description="Low complexity" evidence="1">
    <location>
        <begin position="44"/>
        <end position="53"/>
    </location>
</feature>
<proteinExistence type="predicted"/>
<keyword evidence="3" id="KW-1185">Reference proteome</keyword>
<dbReference type="InterPro" id="IPR053228">
    <property type="entry name" value="Stereospecific_Lipase"/>
</dbReference>
<comment type="caution">
    <text evidence="2">The sequence shown here is derived from an EMBL/GenBank/DDBJ whole genome shotgun (WGS) entry which is preliminary data.</text>
</comment>
<dbReference type="AlphaFoldDB" id="A0A5C8ZJW6"/>
<evidence type="ECO:0000313" key="3">
    <source>
        <dbReference type="Proteomes" id="UP000321234"/>
    </source>
</evidence>
<reference evidence="2 3" key="1">
    <citation type="submission" date="2019-07" db="EMBL/GenBank/DDBJ databases">
        <title>Quadrisphaera sp. strain DD2A genome sequencing and assembly.</title>
        <authorList>
            <person name="Kim I."/>
        </authorList>
    </citation>
    <scope>NUCLEOTIDE SEQUENCE [LARGE SCALE GENOMIC DNA]</scope>
    <source>
        <strain evidence="2 3">DD2A</strain>
    </source>
</reference>
<dbReference type="PANTHER" id="PTHR37574">
    <property type="entry name" value="LIPASE B"/>
    <property type="match status" value="1"/>
</dbReference>
<dbReference type="Pfam" id="PF02089">
    <property type="entry name" value="Palm_thioest"/>
    <property type="match status" value="1"/>
</dbReference>
<dbReference type="EMBL" id="VKAC01000002">
    <property type="protein sequence ID" value="TXR57468.1"/>
    <property type="molecule type" value="Genomic_DNA"/>
</dbReference>
<dbReference type="Gene3D" id="3.40.50.1820">
    <property type="entry name" value="alpha/beta hydrolase"/>
    <property type="match status" value="1"/>
</dbReference>
<dbReference type="PANTHER" id="PTHR37574:SF1">
    <property type="entry name" value="LIPASE B"/>
    <property type="match status" value="1"/>
</dbReference>
<dbReference type="OrthoDB" id="8871309at2"/>
<name>A0A5C8ZJW6_9ACTN</name>